<reference evidence="2 3" key="1">
    <citation type="submission" date="2017-12" db="EMBL/GenBank/DDBJ databases">
        <authorList>
            <person name="Pombert J.-F."/>
            <person name="Haag K.L."/>
            <person name="Ebert D."/>
        </authorList>
    </citation>
    <scope>NUCLEOTIDE SEQUENCE [LARGE SCALE GENOMIC DNA]</scope>
    <source>
        <strain evidence="2">BE-OM-2</strain>
    </source>
</reference>
<evidence type="ECO:0000256" key="1">
    <source>
        <dbReference type="SAM" id="Phobius"/>
    </source>
</evidence>
<evidence type="ECO:0000313" key="2">
    <source>
        <dbReference type="EMBL" id="TBU09458.1"/>
    </source>
</evidence>
<evidence type="ECO:0000313" key="3">
    <source>
        <dbReference type="Proteomes" id="UP000291404"/>
    </source>
</evidence>
<dbReference type="Proteomes" id="UP000291404">
    <property type="component" value="Unassembled WGS sequence"/>
</dbReference>
<protein>
    <submittedName>
        <fullName evidence="2">Uncharacterized protein</fullName>
    </submittedName>
</protein>
<proteinExistence type="predicted"/>
<keyword evidence="1" id="KW-0472">Membrane</keyword>
<name>A0A4Q9LM84_9MICR</name>
<keyword evidence="1" id="KW-0812">Transmembrane</keyword>
<accession>A0A4Q9LM84</accession>
<sequence>MYFSIMNQQYIGREDDLPTYDEVCGNTPATETTLHSGSEDDRLAYMELGIFSRGTQMNLELAVEPRNTEILTPPENPSFSDEVVSWFNLYLSKILYFSYIFVSIELINSKYLQYAHLSNILIIYQAILILILISYWMTKTKKKLGLFESILIFSISTVLYAFFDLIYSIRSSHTK</sequence>
<dbReference type="AlphaFoldDB" id="A0A4Q9LM84"/>
<feature type="transmembrane region" description="Helical" evidence="1">
    <location>
        <begin position="83"/>
        <end position="102"/>
    </location>
</feature>
<feature type="transmembrane region" description="Helical" evidence="1">
    <location>
        <begin position="149"/>
        <end position="169"/>
    </location>
</feature>
<dbReference type="VEuPathDB" id="MicrosporidiaDB:CWI36_0027p0030"/>
<organism evidence="2 3">
    <name type="scientific">Hamiltosporidium magnivora</name>
    <dbReference type="NCBI Taxonomy" id="148818"/>
    <lineage>
        <taxon>Eukaryota</taxon>
        <taxon>Fungi</taxon>
        <taxon>Fungi incertae sedis</taxon>
        <taxon>Microsporidia</taxon>
        <taxon>Dubosqiidae</taxon>
        <taxon>Hamiltosporidium</taxon>
    </lineage>
</organism>
<dbReference type="EMBL" id="PITI01000027">
    <property type="protein sequence ID" value="TBU09458.1"/>
    <property type="molecule type" value="Genomic_DNA"/>
</dbReference>
<dbReference type="VEuPathDB" id="MicrosporidiaDB:CWI39_0031p0050"/>
<keyword evidence="1" id="KW-1133">Transmembrane helix</keyword>
<gene>
    <name evidence="2" type="ORF">CWI36_0027p0030</name>
</gene>
<comment type="caution">
    <text evidence="2">The sequence shown here is derived from an EMBL/GenBank/DDBJ whole genome shotgun (WGS) entry which is preliminary data.</text>
</comment>
<feature type="transmembrane region" description="Helical" evidence="1">
    <location>
        <begin position="114"/>
        <end position="137"/>
    </location>
</feature>
<keyword evidence="3" id="KW-1185">Reference proteome</keyword>